<dbReference type="CDD" id="cd03143">
    <property type="entry name" value="A4_beta-galactosidase_middle_domain"/>
    <property type="match status" value="1"/>
</dbReference>
<name>A0AAE9ZGJ0_9PROT</name>
<feature type="transmembrane region" description="Helical" evidence="1">
    <location>
        <begin position="59"/>
        <end position="81"/>
    </location>
</feature>
<dbReference type="Pfam" id="PF07584">
    <property type="entry name" value="BatA"/>
    <property type="match status" value="1"/>
</dbReference>
<evidence type="ECO:0000313" key="5">
    <source>
        <dbReference type="Proteomes" id="UP001214043"/>
    </source>
</evidence>
<dbReference type="Proteomes" id="UP001214043">
    <property type="component" value="Chromosome"/>
</dbReference>
<keyword evidence="1" id="KW-0472">Membrane</keyword>
<feature type="transmembrane region" description="Helical" evidence="1">
    <location>
        <begin position="645"/>
        <end position="664"/>
    </location>
</feature>
<dbReference type="SUPFAM" id="SSF52317">
    <property type="entry name" value="Class I glutamine amidotransferase-like"/>
    <property type="match status" value="1"/>
</dbReference>
<dbReference type="RefSeq" id="WP_274492243.1">
    <property type="nucleotide sequence ID" value="NZ_CP118166.1"/>
</dbReference>
<dbReference type="InterPro" id="IPR024163">
    <property type="entry name" value="Aerotolerance_reg_N"/>
</dbReference>
<keyword evidence="5" id="KW-1185">Reference proteome</keyword>
<evidence type="ECO:0000259" key="2">
    <source>
        <dbReference type="Pfam" id="PF07584"/>
    </source>
</evidence>
<feature type="domain" description="Aerotolerance regulator N-terminal" evidence="2">
    <location>
        <begin position="5"/>
        <end position="79"/>
    </location>
</feature>
<dbReference type="InterPro" id="IPR029062">
    <property type="entry name" value="Class_I_gatase-like"/>
</dbReference>
<organism evidence="4 5">
    <name type="scientific">Hyphococcus flavus</name>
    <dbReference type="NCBI Taxonomy" id="1866326"/>
    <lineage>
        <taxon>Bacteria</taxon>
        <taxon>Pseudomonadati</taxon>
        <taxon>Pseudomonadota</taxon>
        <taxon>Alphaproteobacteria</taxon>
        <taxon>Parvularculales</taxon>
        <taxon>Parvularculaceae</taxon>
        <taxon>Hyphococcus</taxon>
    </lineage>
</organism>
<evidence type="ECO:0000256" key="1">
    <source>
        <dbReference type="SAM" id="Phobius"/>
    </source>
</evidence>
<feature type="domain" description="DUF4159" evidence="3">
    <location>
        <begin position="685"/>
        <end position="890"/>
    </location>
</feature>
<dbReference type="KEGG" id="hfl:PUV54_10775"/>
<reference evidence="4" key="1">
    <citation type="submission" date="2023-02" db="EMBL/GenBank/DDBJ databases">
        <title>Genome sequence of Hyphococcus flavus.</title>
        <authorList>
            <person name="Rong J.-C."/>
            <person name="Zhao Q."/>
            <person name="Yi M."/>
            <person name="Wu J.-Y."/>
        </authorList>
    </citation>
    <scope>NUCLEOTIDE SEQUENCE</scope>
    <source>
        <strain evidence="4">MCCC 1K03223</strain>
    </source>
</reference>
<dbReference type="InterPro" id="IPR011933">
    <property type="entry name" value="Double_TM_dom"/>
</dbReference>
<protein>
    <submittedName>
        <fullName evidence="4">DUF4159 domain-containing protein</fullName>
    </submittedName>
</protein>
<feature type="transmembrane region" description="Helical" evidence="1">
    <location>
        <begin position="6"/>
        <end position="26"/>
    </location>
</feature>
<dbReference type="EMBL" id="CP118166">
    <property type="protein sequence ID" value="WDI30441.1"/>
    <property type="molecule type" value="Genomic_DNA"/>
</dbReference>
<evidence type="ECO:0000259" key="3">
    <source>
        <dbReference type="Pfam" id="PF13709"/>
    </source>
</evidence>
<dbReference type="PANTHER" id="PTHR37464:SF1">
    <property type="entry name" value="BLL2463 PROTEIN"/>
    <property type="match status" value="1"/>
</dbReference>
<keyword evidence="1" id="KW-0812">Transmembrane</keyword>
<dbReference type="AlphaFoldDB" id="A0AAE9ZGJ0"/>
<gene>
    <name evidence="4" type="ORF">PUV54_10775</name>
</gene>
<dbReference type="PANTHER" id="PTHR37464">
    <property type="entry name" value="BLL2463 PROTEIN"/>
    <property type="match status" value="1"/>
</dbReference>
<keyword evidence="1" id="KW-1133">Transmembrane helix</keyword>
<evidence type="ECO:0000313" key="4">
    <source>
        <dbReference type="EMBL" id="WDI30441.1"/>
    </source>
</evidence>
<dbReference type="InterPro" id="IPR025297">
    <property type="entry name" value="DUF4159"/>
</dbReference>
<sequence length="911" mass="98133">MFGALSFTSPLILTALAALPVIWLLLRATPPAPKQERFPAFIILRQLKTSEETPDRTPWWLLLMRLVLTALIILGLSGPVLNAPAPSERNGPIVLIVDDTWPASQQWSLRRDVMRATAAEAGQSGRQIFLAPTAPQTSPPEIEPMTGEALREAEATIAPKAFTADREGALQTIKNLDRYFSESTSPEIRWLSDGVATEGDADFANALAAIGDLVVYVDATAPKYILRRSDDTNSTLKFNVNRLKPGLESEIELIAIARDGRELGRASSTLAADDVEIETIIDIPLALINDLASVRIANVSSAGTLYLADARDRRSLIGLVAQPESRANNLLSGNHYIRQALDQHAAFLEGGIRELVESDASVIILDDVGRLRANEEEALISWIERGGVLIRFAGPVLAEAAQDRTPQLTPVELRGGGRAFGGALTWDTPQRLDAFVPDSPFAGLDAPSDVLVRRQVLAEPGGETTLRTWARLEDGTPLVTGERQGAGAVALFHVTATPEWSDLPISGLFVEMLKRLTFLSSLGPDSIEEGANRLYAPYRLLDGEGRLVRPDETAKALTEAELAMLPTPVREPGFYGAPDSPLALNAVGPQTEFKPLSLPGKTILPYEATPPLSLTPPIILAALLLLVVDGVLALVMSGKLSLRPIAAVVIFSAISTIMFMPYAASAQPLDPDVDPVAIDAALSTRLAYVITDDPAIDQLSEQGIAALSRELVRRTAIEPAPPAAINLDTDDLSVYSFLYWPIAPGAEPPSDEALVNIENFMRFGGLLLIDTRDDERSVGAGTTPEGEALQRILSELNIPPLTPLDHDHVLARSFYLLDTLPGRMNNNPVWVEADSTGSNDGVTALIIGGRDWAGAWATDNFGRPARPMGAGGPRAREMAYRAGVNIVMVAYTGNYKSDQVHTPILLERLGQ</sequence>
<dbReference type="Gene3D" id="3.40.50.12140">
    <property type="entry name" value="Domain of unknown function DUF4159"/>
    <property type="match status" value="1"/>
</dbReference>
<dbReference type="Gene3D" id="3.40.50.880">
    <property type="match status" value="1"/>
</dbReference>
<feature type="transmembrane region" description="Helical" evidence="1">
    <location>
        <begin position="618"/>
        <end position="638"/>
    </location>
</feature>
<accession>A0AAE9ZGJ0</accession>
<proteinExistence type="predicted"/>
<dbReference type="Pfam" id="PF13709">
    <property type="entry name" value="DUF4159"/>
    <property type="match status" value="1"/>
</dbReference>
<dbReference type="NCBIfam" id="TIGR02226">
    <property type="entry name" value="two_anch"/>
    <property type="match status" value="1"/>
</dbReference>